<keyword evidence="2" id="KW-1185">Reference proteome</keyword>
<dbReference type="Proteomes" id="UP000599109">
    <property type="component" value="Unassembled WGS sequence"/>
</dbReference>
<proteinExistence type="predicted"/>
<dbReference type="EMBL" id="JAEQNE010000001">
    <property type="protein sequence ID" value="MBL0390589.1"/>
    <property type="molecule type" value="Genomic_DNA"/>
</dbReference>
<accession>A0A937CSH5</accession>
<protein>
    <submittedName>
        <fullName evidence="1">Alpha/beta fold hydrolase</fullName>
    </submittedName>
</protein>
<gene>
    <name evidence="1" type="ORF">JJ685_05475</name>
</gene>
<name>A0A937CSH5_9BURK</name>
<sequence>MPSSLGFRAPPLALLATEPLRAVLEFCAVRWNQPAVVAGDGHPVVVYPGLGAGSMTTAPLRAHLKTCGYDVYDWELGVNTGPEGRFDDWLAALAARVREIHARHERKVSLVGWSLGGVYAREIAKHCPECVRQVVTLATPHKAIGDGNHAGTLYRLMGGSLAQLTPALLQRLGQRPPVPVTSIYSESDGVVCWQGCLERPGPDAENVAVHASHLGMPTHPDVLGIVADRLAQPEGRWRPYARRRGLRSRPTGSSRSRK</sequence>
<dbReference type="Gene3D" id="3.40.50.1820">
    <property type="entry name" value="alpha/beta hydrolase"/>
    <property type="match status" value="1"/>
</dbReference>
<keyword evidence="1" id="KW-0378">Hydrolase</keyword>
<reference evidence="1 2" key="1">
    <citation type="journal article" date="2017" name="Int. J. Syst. Evol. Microbiol.">
        <title>Ramlibacter monticola sp. nov., isolated from forest soil.</title>
        <authorList>
            <person name="Chaudhary D.K."/>
            <person name="Kim J."/>
        </authorList>
    </citation>
    <scope>NUCLEOTIDE SEQUENCE [LARGE SCALE GENOMIC DNA]</scope>
    <source>
        <strain evidence="1 2">KACC 19175</strain>
    </source>
</reference>
<dbReference type="GO" id="GO:0016787">
    <property type="term" value="F:hydrolase activity"/>
    <property type="evidence" value="ECO:0007669"/>
    <property type="project" value="UniProtKB-KW"/>
</dbReference>
<dbReference type="InterPro" id="IPR029058">
    <property type="entry name" value="AB_hydrolase_fold"/>
</dbReference>
<dbReference type="SUPFAM" id="SSF53474">
    <property type="entry name" value="alpha/beta-Hydrolases"/>
    <property type="match status" value="1"/>
</dbReference>
<comment type="caution">
    <text evidence="1">The sequence shown here is derived from an EMBL/GenBank/DDBJ whole genome shotgun (WGS) entry which is preliminary data.</text>
</comment>
<evidence type="ECO:0000313" key="1">
    <source>
        <dbReference type="EMBL" id="MBL0390589.1"/>
    </source>
</evidence>
<dbReference type="AlphaFoldDB" id="A0A937CSH5"/>
<dbReference type="Pfam" id="PF02089">
    <property type="entry name" value="Palm_thioest"/>
    <property type="match status" value="1"/>
</dbReference>
<dbReference type="RefSeq" id="WP_201673183.1">
    <property type="nucleotide sequence ID" value="NZ_JAEQNE010000001.1"/>
</dbReference>
<organism evidence="1 2">
    <name type="scientific">Ramlibacter monticola</name>
    <dbReference type="NCBI Taxonomy" id="1926872"/>
    <lineage>
        <taxon>Bacteria</taxon>
        <taxon>Pseudomonadati</taxon>
        <taxon>Pseudomonadota</taxon>
        <taxon>Betaproteobacteria</taxon>
        <taxon>Burkholderiales</taxon>
        <taxon>Comamonadaceae</taxon>
        <taxon>Ramlibacter</taxon>
    </lineage>
</organism>
<evidence type="ECO:0000313" key="2">
    <source>
        <dbReference type="Proteomes" id="UP000599109"/>
    </source>
</evidence>